<proteinExistence type="predicted"/>
<reference evidence="2 3" key="1">
    <citation type="journal article" date="2008" name="J. Bacteriol.">
        <title>Complete genome sequence of the soil actinomycete Kocuria rhizophila.</title>
        <authorList>
            <person name="Takarada H."/>
            <person name="Sekine M."/>
            <person name="Kosugi H."/>
            <person name="Matsuo Y."/>
            <person name="Fujisawa T."/>
            <person name="Omata S."/>
            <person name="Kishi E."/>
            <person name="Shimizu A."/>
            <person name="Tsukatani N."/>
            <person name="Tanikawa S."/>
            <person name="Fujita N."/>
            <person name="Harayama S."/>
        </authorList>
    </citation>
    <scope>NUCLEOTIDE SEQUENCE [LARGE SCALE GENOMIC DNA]</scope>
    <source>
        <strain evidence="3">ATCC 9341 / DSM 348 / NBRC 103217 / DC2201</strain>
    </source>
</reference>
<dbReference type="SUPFAM" id="SSF55729">
    <property type="entry name" value="Acyl-CoA N-acyltransferases (Nat)"/>
    <property type="match status" value="2"/>
</dbReference>
<feature type="compositionally biased region" description="Low complexity" evidence="1">
    <location>
        <begin position="141"/>
        <end position="152"/>
    </location>
</feature>
<dbReference type="RefSeq" id="WP_012397660.1">
    <property type="nucleotide sequence ID" value="NC_010617.1"/>
</dbReference>
<dbReference type="STRING" id="378753.KRH_05870"/>
<organism evidence="2 3">
    <name type="scientific">Kocuria rhizophila (strain ATCC 9341 / DSM 348 / NBRC 103217 / DC2201)</name>
    <dbReference type="NCBI Taxonomy" id="378753"/>
    <lineage>
        <taxon>Bacteria</taxon>
        <taxon>Bacillati</taxon>
        <taxon>Actinomycetota</taxon>
        <taxon>Actinomycetes</taxon>
        <taxon>Micrococcales</taxon>
        <taxon>Micrococcaceae</taxon>
        <taxon>Kocuria</taxon>
    </lineage>
</organism>
<gene>
    <name evidence="2" type="ordered locus">KRH_05870</name>
</gene>
<dbReference type="InterPro" id="IPR016181">
    <property type="entry name" value="Acyl_CoA_acyltransferase"/>
</dbReference>
<dbReference type="Proteomes" id="UP000008838">
    <property type="component" value="Chromosome"/>
</dbReference>
<keyword evidence="3" id="KW-1185">Reference proteome</keyword>
<accession>B2GII5</accession>
<evidence type="ECO:0000313" key="3">
    <source>
        <dbReference type="Proteomes" id="UP000008838"/>
    </source>
</evidence>
<dbReference type="eggNOG" id="COG1670">
    <property type="taxonomic scope" value="Bacteria"/>
</dbReference>
<dbReference type="OrthoDB" id="4119890at2"/>
<evidence type="ECO:0000256" key="1">
    <source>
        <dbReference type="SAM" id="MobiDB-lite"/>
    </source>
</evidence>
<evidence type="ECO:0000313" key="2">
    <source>
        <dbReference type="EMBL" id="BAG28934.1"/>
    </source>
</evidence>
<dbReference type="HOGENOM" id="CLU_043786_1_0_11"/>
<protein>
    <recommendedName>
        <fullName evidence="4">Acetyltransferase</fullName>
    </recommendedName>
</protein>
<evidence type="ECO:0008006" key="4">
    <source>
        <dbReference type="Google" id="ProtNLM"/>
    </source>
</evidence>
<name>B2GII5_KOCRD</name>
<feature type="region of interest" description="Disordered" evidence="1">
    <location>
        <begin position="134"/>
        <end position="165"/>
    </location>
</feature>
<dbReference type="KEGG" id="krh:KRH_05870"/>
<dbReference type="Gene3D" id="3.40.630.30">
    <property type="match status" value="1"/>
</dbReference>
<dbReference type="AlphaFoldDB" id="B2GII5"/>
<sequence length="394" mass="43700">MTQTSPVRIELLRIPDAFDHEAQRVLGDVAALVQASRRHVWGTGQLSNEAHDIFRDLKDPYERVNILCAFVEDRLVGRAEVRMPLISDTDMAQIVVHVDPEETSEGIGRGLLGAAEQLAHGESRRLIRLVTEHPASEARDPFGPGDGSADGSADTEDSGAPVQKPAEPVEWLDAADGSGRLPASHRQTRFAQHAGYGLRTVSSFALLPVPLQAQRYQRIQDSLAASPFAEHYRMHTWVGEAPEELLSPLAQLHAKIPTDSFVRPIVADPDPWDGARVRRTEQLRQEDGDRSLMAVVQDLRSGELVGMTELIIAQHRPTLALQDETLVVREHRGHRLGMRLKLANLEQLAQVAPDVATVYSWTHSGNDRMNWVNAQLGFRDAGQSAIWEQDFSIH</sequence>
<dbReference type="EMBL" id="AP009152">
    <property type="protein sequence ID" value="BAG28934.1"/>
    <property type="molecule type" value="Genomic_DNA"/>
</dbReference>